<feature type="transmembrane region" description="Helical" evidence="11">
    <location>
        <begin position="213"/>
        <end position="237"/>
    </location>
</feature>
<keyword evidence="5" id="KW-0406">Ion transport</keyword>
<dbReference type="CDD" id="cd00400">
    <property type="entry name" value="Voltage_gated_ClC"/>
    <property type="match status" value="1"/>
</dbReference>
<feature type="domain" description="CBS" evidence="12">
    <location>
        <begin position="453"/>
        <end position="511"/>
    </location>
</feature>
<dbReference type="EMBL" id="DRMH01000012">
    <property type="protein sequence ID" value="HFC96989.1"/>
    <property type="molecule type" value="Genomic_DNA"/>
</dbReference>
<dbReference type="InterPro" id="IPR050368">
    <property type="entry name" value="ClC-type_chloride_channel"/>
</dbReference>
<keyword evidence="7" id="KW-0869">Chloride channel</keyword>
<sequence>MPLWEKLLFPALAGLVVGPIIHFWAREVKGHGVPEIMEALVVRGGRIRARLTVIQMLVSAICIGSGSSVGREGPIVMIGSSAGSMVGQLLRVPQERLRTFVGCGAAAGIAATFNAPIAGVLFAVEILLSDFRLERFSPIVLSSVTATTVARKYLGDFPALKAPSYSLVSLHEYSFYLLLGVIAGLIGVLFIEVLYRSEDLFARLPLPEYLHPFIGGIIMGGFLVGVPYVFGVGYGTVNQALLGQLPAKLLFALIFLKILATSIVLGAGHSGGVFAPSLYIGAMTGGFVGSVAHALFPSLTASPGAYALVGMGAVVAATTHGPITAILIIFELTGDYSIILPLMLSCIVSTFISTYLKRGSIYTVKLERRGLSLRRGWEETLLKSARVKEIMHRDFPSVPEDLPREKILSVFERAPHSYILVLDSRGELSGLISFHDLRRVLFSEKPFTARDIATRKVVTVTPEDDLFTALSRMARLGVSQLPVVATEGSRRVVGMISLKDIMAFQERELAKRYLPGVRET</sequence>
<dbReference type="SUPFAM" id="SSF54631">
    <property type="entry name" value="CBS-domain pair"/>
    <property type="match status" value="1"/>
</dbReference>
<evidence type="ECO:0000256" key="3">
    <source>
        <dbReference type="ARBA" id="ARBA00022692"/>
    </source>
</evidence>
<keyword evidence="9" id="KW-0407">Ion channel</keyword>
<keyword evidence="10" id="KW-0129">CBS domain</keyword>
<name>A0A7C3CNL7_9BACT</name>
<protein>
    <submittedName>
        <fullName evidence="13">Chloride channel protein</fullName>
    </submittedName>
</protein>
<evidence type="ECO:0000256" key="4">
    <source>
        <dbReference type="ARBA" id="ARBA00022989"/>
    </source>
</evidence>
<keyword evidence="3 11" id="KW-0812">Transmembrane</keyword>
<proteinExistence type="predicted"/>
<feature type="transmembrane region" description="Helical" evidence="11">
    <location>
        <begin position="273"/>
        <end position="296"/>
    </location>
</feature>
<gene>
    <name evidence="13" type="ORF">ENJ40_00835</name>
</gene>
<evidence type="ECO:0000256" key="7">
    <source>
        <dbReference type="ARBA" id="ARBA00023173"/>
    </source>
</evidence>
<dbReference type="InterPro" id="IPR000644">
    <property type="entry name" value="CBS_dom"/>
</dbReference>
<evidence type="ECO:0000313" key="13">
    <source>
        <dbReference type="EMBL" id="HFC96989.1"/>
    </source>
</evidence>
<evidence type="ECO:0000256" key="8">
    <source>
        <dbReference type="ARBA" id="ARBA00023214"/>
    </source>
</evidence>
<accession>A0A7C3CNL7</accession>
<feature type="transmembrane region" description="Helical" evidence="11">
    <location>
        <begin position="175"/>
        <end position="193"/>
    </location>
</feature>
<dbReference type="PANTHER" id="PTHR43427">
    <property type="entry name" value="CHLORIDE CHANNEL PROTEIN CLC-E"/>
    <property type="match status" value="1"/>
</dbReference>
<dbReference type="InterPro" id="IPR014743">
    <property type="entry name" value="Cl-channel_core"/>
</dbReference>
<feature type="transmembrane region" description="Helical" evidence="11">
    <location>
        <begin position="308"/>
        <end position="330"/>
    </location>
</feature>
<feature type="transmembrane region" description="Helical" evidence="11">
    <location>
        <begin position="336"/>
        <end position="356"/>
    </location>
</feature>
<evidence type="ECO:0000259" key="12">
    <source>
        <dbReference type="PROSITE" id="PS51371"/>
    </source>
</evidence>
<dbReference type="SMART" id="SM00116">
    <property type="entry name" value="CBS"/>
    <property type="match status" value="2"/>
</dbReference>
<comment type="subcellular location">
    <subcellularLocation>
        <location evidence="1">Membrane</location>
        <topology evidence="1">Multi-pass membrane protein</topology>
    </subcellularLocation>
</comment>
<organism evidence="13">
    <name type="scientific">Thermosulfurimonas dismutans</name>
    <dbReference type="NCBI Taxonomy" id="999894"/>
    <lineage>
        <taxon>Bacteria</taxon>
        <taxon>Pseudomonadati</taxon>
        <taxon>Thermodesulfobacteriota</taxon>
        <taxon>Thermodesulfobacteria</taxon>
        <taxon>Thermodesulfobacteriales</taxon>
        <taxon>Thermodesulfobacteriaceae</taxon>
        <taxon>Thermosulfurimonas</taxon>
    </lineage>
</organism>
<keyword evidence="4 11" id="KW-1133">Transmembrane helix</keyword>
<evidence type="ECO:0000256" key="1">
    <source>
        <dbReference type="ARBA" id="ARBA00004141"/>
    </source>
</evidence>
<dbReference type="PRINTS" id="PR00762">
    <property type="entry name" value="CLCHANNEL"/>
</dbReference>
<dbReference type="Pfam" id="PF00654">
    <property type="entry name" value="Voltage_CLC"/>
    <property type="match status" value="1"/>
</dbReference>
<dbReference type="AlphaFoldDB" id="A0A7C3CNL7"/>
<keyword evidence="6 11" id="KW-0472">Membrane</keyword>
<dbReference type="SUPFAM" id="SSF81340">
    <property type="entry name" value="Clc chloride channel"/>
    <property type="match status" value="1"/>
</dbReference>
<keyword evidence="2" id="KW-0813">Transport</keyword>
<evidence type="ECO:0000256" key="5">
    <source>
        <dbReference type="ARBA" id="ARBA00023065"/>
    </source>
</evidence>
<dbReference type="Gene3D" id="1.10.3080.10">
    <property type="entry name" value="Clc chloride channel"/>
    <property type="match status" value="1"/>
</dbReference>
<feature type="transmembrane region" description="Helical" evidence="11">
    <location>
        <begin position="99"/>
        <end position="124"/>
    </location>
</feature>
<dbReference type="InterPro" id="IPR046342">
    <property type="entry name" value="CBS_dom_sf"/>
</dbReference>
<dbReference type="InterPro" id="IPR001807">
    <property type="entry name" value="ClC"/>
</dbReference>
<evidence type="ECO:0000256" key="10">
    <source>
        <dbReference type="PROSITE-ProRule" id="PRU00703"/>
    </source>
</evidence>
<comment type="caution">
    <text evidence="13">The sequence shown here is derived from an EMBL/GenBank/DDBJ whole genome shotgun (WGS) entry which is preliminary data.</text>
</comment>
<dbReference type="Proteomes" id="UP000886043">
    <property type="component" value="Unassembled WGS sequence"/>
</dbReference>
<dbReference type="PROSITE" id="PS51371">
    <property type="entry name" value="CBS"/>
    <property type="match status" value="2"/>
</dbReference>
<feature type="transmembrane region" description="Helical" evidence="11">
    <location>
        <begin position="6"/>
        <end position="26"/>
    </location>
</feature>
<dbReference type="Pfam" id="PF00571">
    <property type="entry name" value="CBS"/>
    <property type="match status" value="2"/>
</dbReference>
<evidence type="ECO:0000256" key="6">
    <source>
        <dbReference type="ARBA" id="ARBA00023136"/>
    </source>
</evidence>
<feature type="transmembrane region" description="Helical" evidence="11">
    <location>
        <begin position="249"/>
        <end position="267"/>
    </location>
</feature>
<reference evidence="13" key="1">
    <citation type="journal article" date="2020" name="mSystems">
        <title>Genome- and Community-Level Interaction Insights into Carbon Utilization and Element Cycling Functions of Hydrothermarchaeota in Hydrothermal Sediment.</title>
        <authorList>
            <person name="Zhou Z."/>
            <person name="Liu Y."/>
            <person name="Xu W."/>
            <person name="Pan J."/>
            <person name="Luo Z.H."/>
            <person name="Li M."/>
        </authorList>
    </citation>
    <scope>NUCLEOTIDE SEQUENCE [LARGE SCALE GENOMIC DNA]</scope>
    <source>
        <strain evidence="13">HyVt-483</strain>
    </source>
</reference>
<dbReference type="GO" id="GO:0005254">
    <property type="term" value="F:chloride channel activity"/>
    <property type="evidence" value="ECO:0007669"/>
    <property type="project" value="UniProtKB-KW"/>
</dbReference>
<evidence type="ECO:0000256" key="2">
    <source>
        <dbReference type="ARBA" id="ARBA00022448"/>
    </source>
</evidence>
<keyword evidence="8" id="KW-0868">Chloride</keyword>
<dbReference type="Gene3D" id="3.10.580.10">
    <property type="entry name" value="CBS-domain"/>
    <property type="match status" value="1"/>
</dbReference>
<dbReference type="GO" id="GO:0034707">
    <property type="term" value="C:chloride channel complex"/>
    <property type="evidence" value="ECO:0007669"/>
    <property type="project" value="UniProtKB-KW"/>
</dbReference>
<feature type="domain" description="CBS" evidence="12">
    <location>
        <begin position="391"/>
        <end position="447"/>
    </location>
</feature>
<dbReference type="PANTHER" id="PTHR43427:SF6">
    <property type="entry name" value="CHLORIDE CHANNEL PROTEIN CLC-E"/>
    <property type="match status" value="1"/>
</dbReference>
<evidence type="ECO:0000256" key="11">
    <source>
        <dbReference type="SAM" id="Phobius"/>
    </source>
</evidence>
<evidence type="ECO:0000256" key="9">
    <source>
        <dbReference type="ARBA" id="ARBA00023303"/>
    </source>
</evidence>